<dbReference type="Proteomes" id="UP000316726">
    <property type="component" value="Chromosome 11"/>
</dbReference>
<evidence type="ECO:0000313" key="22">
    <source>
        <dbReference type="EMBL" id="QDZ23633.1"/>
    </source>
</evidence>
<feature type="compositionally biased region" description="Basic residues" evidence="20">
    <location>
        <begin position="1"/>
        <end position="12"/>
    </location>
</feature>
<dbReference type="PANTHER" id="PTHR21257:SF38">
    <property type="entry name" value="7-DEHYDROCHOLESTEROL REDUCTASE"/>
    <property type="match status" value="1"/>
</dbReference>
<evidence type="ECO:0000256" key="4">
    <source>
        <dbReference type="ARBA" id="ARBA00022548"/>
    </source>
</evidence>
<feature type="transmembrane region" description="Helical" evidence="21">
    <location>
        <begin position="59"/>
        <end position="79"/>
    </location>
</feature>
<evidence type="ECO:0000256" key="9">
    <source>
        <dbReference type="ARBA" id="ARBA00022955"/>
    </source>
</evidence>
<evidence type="ECO:0000256" key="17">
    <source>
        <dbReference type="ARBA" id="ARBA00038851"/>
    </source>
</evidence>
<dbReference type="GO" id="GO:0016132">
    <property type="term" value="P:brassinosteroid biosynthetic process"/>
    <property type="evidence" value="ECO:0007669"/>
    <property type="project" value="TreeGrafter"/>
</dbReference>
<evidence type="ECO:0000256" key="1">
    <source>
        <dbReference type="ARBA" id="ARBA00004477"/>
    </source>
</evidence>
<dbReference type="InterPro" id="IPR001171">
    <property type="entry name" value="ERG24_DHCR-like"/>
</dbReference>
<evidence type="ECO:0000256" key="10">
    <source>
        <dbReference type="ARBA" id="ARBA00022989"/>
    </source>
</evidence>
<evidence type="ECO:0000256" key="2">
    <source>
        <dbReference type="ARBA" id="ARBA00005402"/>
    </source>
</evidence>
<protein>
    <recommendedName>
        <fullName evidence="18">7-dehydrocholesterol reductase</fullName>
        <ecNumber evidence="17">1.3.1.21</ecNumber>
    </recommendedName>
    <alternativeName>
        <fullName evidence="19">Sterol Delta(7)-reductase</fullName>
    </alternativeName>
</protein>
<evidence type="ECO:0000256" key="15">
    <source>
        <dbReference type="ARBA" id="ARBA00023166"/>
    </source>
</evidence>
<feature type="region of interest" description="Disordered" evidence="20">
    <location>
        <begin position="1"/>
        <end position="45"/>
    </location>
</feature>
<evidence type="ECO:0000256" key="5">
    <source>
        <dbReference type="ARBA" id="ARBA00022692"/>
    </source>
</evidence>
<comment type="similarity">
    <text evidence="2">Belongs to the ERG4/ERG24 family.</text>
</comment>
<keyword evidence="6" id="KW-0152">Cholesterol biosynthesis</keyword>
<evidence type="ECO:0000256" key="8">
    <source>
        <dbReference type="ARBA" id="ARBA00022857"/>
    </source>
</evidence>
<evidence type="ECO:0000313" key="23">
    <source>
        <dbReference type="Proteomes" id="UP000316726"/>
    </source>
</evidence>
<dbReference type="GO" id="GO:0047598">
    <property type="term" value="F:7-dehydrocholesterol reductase activity"/>
    <property type="evidence" value="ECO:0007669"/>
    <property type="project" value="UniProtKB-EC"/>
</dbReference>
<dbReference type="FunFam" id="1.20.120.1630:FF:000006">
    <property type="entry name" value="Putative 7-dehydrocholesterol reductase"/>
    <property type="match status" value="1"/>
</dbReference>
<dbReference type="GO" id="GO:0006695">
    <property type="term" value="P:cholesterol biosynthetic process"/>
    <property type="evidence" value="ECO:0007669"/>
    <property type="project" value="UniProtKB-KW"/>
</dbReference>
<gene>
    <name evidence="22" type="ORF">A3770_11p61510</name>
</gene>
<keyword evidence="23" id="KW-1185">Reference proteome</keyword>
<dbReference type="GO" id="GO:0005789">
    <property type="term" value="C:endoplasmic reticulum membrane"/>
    <property type="evidence" value="ECO:0007669"/>
    <property type="project" value="UniProtKB-SubCell"/>
</dbReference>
<keyword evidence="9" id="KW-0752">Steroid biosynthesis</keyword>
<name>A0A5B8MSY4_9CHLO</name>
<evidence type="ECO:0000256" key="3">
    <source>
        <dbReference type="ARBA" id="ARBA00022516"/>
    </source>
</evidence>
<dbReference type="InterPro" id="IPR018083">
    <property type="entry name" value="Sterol_reductase_CS"/>
</dbReference>
<dbReference type="STRING" id="1764295.A0A5B8MSY4"/>
<feature type="transmembrane region" description="Helical" evidence="21">
    <location>
        <begin position="302"/>
        <end position="320"/>
    </location>
</feature>
<keyword evidence="10 21" id="KW-1133">Transmembrane helix</keyword>
<evidence type="ECO:0000256" key="13">
    <source>
        <dbReference type="ARBA" id="ARBA00023098"/>
    </source>
</evidence>
<keyword evidence="14 21" id="KW-0472">Membrane</keyword>
<evidence type="ECO:0000256" key="20">
    <source>
        <dbReference type="SAM" id="MobiDB-lite"/>
    </source>
</evidence>
<dbReference type="PANTHER" id="PTHR21257">
    <property type="entry name" value="DELTA(14)-STEROL REDUCTASE"/>
    <property type="match status" value="1"/>
</dbReference>
<keyword evidence="5 21" id="KW-0812">Transmembrane</keyword>
<evidence type="ECO:0000256" key="12">
    <source>
        <dbReference type="ARBA" id="ARBA00023011"/>
    </source>
</evidence>
<dbReference type="Gene3D" id="1.20.120.1630">
    <property type="match status" value="1"/>
</dbReference>
<feature type="transmembrane region" description="Helical" evidence="21">
    <location>
        <begin position="340"/>
        <end position="358"/>
    </location>
</feature>
<feature type="transmembrane region" description="Helical" evidence="21">
    <location>
        <begin position="182"/>
        <end position="202"/>
    </location>
</feature>
<evidence type="ECO:0000256" key="21">
    <source>
        <dbReference type="SAM" id="Phobius"/>
    </source>
</evidence>
<evidence type="ECO:0000256" key="7">
    <source>
        <dbReference type="ARBA" id="ARBA00022824"/>
    </source>
</evidence>
<organism evidence="22 23">
    <name type="scientific">Chloropicon primus</name>
    <dbReference type="NCBI Taxonomy" id="1764295"/>
    <lineage>
        <taxon>Eukaryota</taxon>
        <taxon>Viridiplantae</taxon>
        <taxon>Chlorophyta</taxon>
        <taxon>Chloropicophyceae</taxon>
        <taxon>Chloropicales</taxon>
        <taxon>Chloropicaceae</taxon>
        <taxon>Chloropicon</taxon>
    </lineage>
</organism>
<dbReference type="Pfam" id="PF01222">
    <property type="entry name" value="ERG4_ERG24"/>
    <property type="match status" value="1"/>
</dbReference>
<feature type="transmembrane region" description="Helical" evidence="21">
    <location>
        <begin position="152"/>
        <end position="170"/>
    </location>
</feature>
<keyword evidence="11" id="KW-0560">Oxidoreductase</keyword>
<dbReference type="PROSITE" id="PS01017">
    <property type="entry name" value="STEROL_REDUCT_1"/>
    <property type="match status" value="1"/>
</dbReference>
<evidence type="ECO:0000256" key="11">
    <source>
        <dbReference type="ARBA" id="ARBA00023002"/>
    </source>
</evidence>
<dbReference type="OrthoDB" id="5326588at2759"/>
<keyword evidence="12" id="KW-0756">Sterol biosynthesis</keyword>
<keyword evidence="8" id="KW-0521">NADP</keyword>
<evidence type="ECO:0000256" key="14">
    <source>
        <dbReference type="ARBA" id="ARBA00023136"/>
    </source>
</evidence>
<feature type="compositionally biased region" description="Basic residues" evidence="20">
    <location>
        <begin position="22"/>
        <end position="34"/>
    </location>
</feature>
<proteinExistence type="inferred from homology"/>
<keyword evidence="7" id="KW-0256">Endoplasmic reticulum</keyword>
<keyword evidence="4" id="KW-0153">Cholesterol metabolism</keyword>
<dbReference type="EMBL" id="CP031044">
    <property type="protein sequence ID" value="QDZ23633.1"/>
    <property type="molecule type" value="Genomic_DNA"/>
</dbReference>
<reference evidence="22 23" key="1">
    <citation type="submission" date="2018-07" db="EMBL/GenBank/DDBJ databases">
        <title>The complete nuclear genome of the prasinophyte Chloropicon primus (CCMP1205).</title>
        <authorList>
            <person name="Pombert J.-F."/>
            <person name="Otis C."/>
            <person name="Turmel M."/>
            <person name="Lemieux C."/>
        </authorList>
    </citation>
    <scope>NUCLEOTIDE SEQUENCE [LARGE SCALE GENOMIC DNA]</scope>
    <source>
        <strain evidence="22 23">CCMP1205</strain>
    </source>
</reference>
<dbReference type="AlphaFoldDB" id="A0A5B8MSY4"/>
<evidence type="ECO:0000256" key="19">
    <source>
        <dbReference type="ARBA" id="ARBA00042688"/>
    </source>
</evidence>
<keyword evidence="16" id="KW-0753">Steroid metabolism</keyword>
<evidence type="ECO:0000256" key="6">
    <source>
        <dbReference type="ARBA" id="ARBA00022778"/>
    </source>
</evidence>
<feature type="transmembrane region" description="Helical" evidence="21">
    <location>
        <begin position="395"/>
        <end position="411"/>
    </location>
</feature>
<sequence>MGMAKTTRKSSRARSPSPQPKRTPRKTPAKRKTTASKGSVSWSDSAGTGVQDGGFLRSLGALLLLVTTPPFTMALWSIFVQHKGSVTSFGLQVADSSNWPAFSASLPTVSWEATSYIAAFGAFQAFLQLAVPGKEFIGPVSPKGNRPVYKANGVECFFLTLIAFFLGWRYEVFSPARVYDQFGEILNALNIFALVLCLFLTVKGCNFPSSTDSGTTGSFLFDYFWGTELYPRIGKSFDIKQWTNCRMGLMGWSVLPLCFMAKQLEATGSVSNSMLICVVLTNIYVFKFFLWETGYFCTMDIAHDRAGFYICWGCLVWVPSVYTSPALHLVQHPINLPNPVALAILGAGTLMIYINWAADEQKKIFRATGGKCKVWGKEPKYITAKYKPGKGQTKTSLLLLSGWWGIARHFHYIPEILSSVFWTIPAGFDHIMPWFYVIFLTILLFDRAFRDEARCAAKYGKFWDAYCAQVPYRFIPGLL</sequence>
<comment type="subcellular location">
    <subcellularLocation>
        <location evidence="1">Endoplasmic reticulum membrane</location>
        <topology evidence="1">Multi-pass membrane protein</topology>
    </subcellularLocation>
</comment>
<feature type="transmembrane region" description="Helical" evidence="21">
    <location>
        <begin position="270"/>
        <end position="290"/>
    </location>
</feature>
<evidence type="ECO:0000256" key="16">
    <source>
        <dbReference type="ARBA" id="ARBA00023221"/>
    </source>
</evidence>
<feature type="transmembrane region" description="Helical" evidence="21">
    <location>
        <begin position="431"/>
        <end position="449"/>
    </location>
</feature>
<accession>A0A5B8MSY4</accession>
<keyword evidence="15" id="KW-1207">Sterol metabolism</keyword>
<dbReference type="EC" id="1.3.1.21" evidence="17"/>
<keyword evidence="13" id="KW-0443">Lipid metabolism</keyword>
<dbReference type="PROSITE" id="PS01018">
    <property type="entry name" value="STEROL_REDUCT_2"/>
    <property type="match status" value="1"/>
</dbReference>
<evidence type="ECO:0000256" key="18">
    <source>
        <dbReference type="ARBA" id="ARBA00039984"/>
    </source>
</evidence>
<keyword evidence="3" id="KW-0444">Lipid biosynthesis</keyword>